<accession>A0ABV1DTC2</accession>
<organism evidence="3 4">
    <name type="scientific">Blautia caccae</name>
    <dbReference type="NCBI Taxonomy" id="3133175"/>
    <lineage>
        <taxon>Bacteria</taxon>
        <taxon>Bacillati</taxon>
        <taxon>Bacillota</taxon>
        <taxon>Clostridia</taxon>
        <taxon>Lachnospirales</taxon>
        <taxon>Lachnospiraceae</taxon>
        <taxon>Blautia</taxon>
    </lineage>
</organism>
<dbReference type="InterPro" id="IPR002525">
    <property type="entry name" value="Transp_IS110-like_N"/>
</dbReference>
<keyword evidence="4" id="KW-1185">Reference proteome</keyword>
<dbReference type="RefSeq" id="WP_148394101.1">
    <property type="nucleotide sequence ID" value="NZ_JBBMFP010000026.1"/>
</dbReference>
<dbReference type="InterPro" id="IPR047650">
    <property type="entry name" value="Transpos_IS110"/>
</dbReference>
<proteinExistence type="predicted"/>
<dbReference type="Pfam" id="PF01548">
    <property type="entry name" value="DEDD_Tnp_IS110"/>
    <property type="match status" value="1"/>
</dbReference>
<dbReference type="PANTHER" id="PTHR33055">
    <property type="entry name" value="TRANSPOSASE FOR INSERTION SEQUENCE ELEMENT IS1111A"/>
    <property type="match status" value="1"/>
</dbReference>
<name>A0ABV1DTC2_9FIRM</name>
<dbReference type="NCBIfam" id="NF033542">
    <property type="entry name" value="transpos_IS110"/>
    <property type="match status" value="1"/>
</dbReference>
<evidence type="ECO:0000313" key="3">
    <source>
        <dbReference type="EMBL" id="MEQ2433641.1"/>
    </source>
</evidence>
<dbReference type="EMBL" id="JBBMFP010000026">
    <property type="protein sequence ID" value="MEQ2433641.1"/>
    <property type="molecule type" value="Genomic_DNA"/>
</dbReference>
<gene>
    <name evidence="3" type="ORF">WMO65_21825</name>
</gene>
<dbReference type="InterPro" id="IPR003346">
    <property type="entry name" value="Transposase_20"/>
</dbReference>
<dbReference type="Proteomes" id="UP001457898">
    <property type="component" value="Unassembled WGS sequence"/>
</dbReference>
<protein>
    <submittedName>
        <fullName evidence="3">IS110 family transposase</fullName>
    </submittedName>
</protein>
<evidence type="ECO:0000259" key="2">
    <source>
        <dbReference type="Pfam" id="PF02371"/>
    </source>
</evidence>
<feature type="domain" description="Transposase IS110-like N-terminal" evidence="1">
    <location>
        <begin position="4"/>
        <end position="160"/>
    </location>
</feature>
<reference evidence="3 4" key="1">
    <citation type="submission" date="2024-03" db="EMBL/GenBank/DDBJ databases">
        <title>Human intestinal bacterial collection.</title>
        <authorList>
            <person name="Pauvert C."/>
            <person name="Hitch T.C.A."/>
            <person name="Clavel T."/>
        </authorList>
    </citation>
    <scope>NUCLEOTIDE SEQUENCE [LARGE SCALE GENOMIC DNA]</scope>
    <source>
        <strain evidence="3 4">CLA-SR-H028</strain>
    </source>
</reference>
<evidence type="ECO:0000259" key="1">
    <source>
        <dbReference type="Pfam" id="PF01548"/>
    </source>
</evidence>
<comment type="caution">
    <text evidence="3">The sequence shown here is derived from an EMBL/GenBank/DDBJ whole genome shotgun (WGS) entry which is preliminary data.</text>
</comment>
<dbReference type="PANTHER" id="PTHR33055:SF13">
    <property type="entry name" value="TRANSPOSASE"/>
    <property type="match status" value="1"/>
</dbReference>
<sequence>MISVGIDVSKGKSTICILKPYGEIVSSPFDVEHTDNSLLELSKMLLRLDGETKVVMEATGAYHMPILSYLKDQGLFVSVINPLVMKEYRCKGLRKAKTDQLDAKMIANYGIDHWFHLVDYTPDSEVYQTLRLLGRQYAHYMRMKIESIQVLSNMMDYTMPGIRTLLKGYSDCNGKNKVADFMEYYWHYDNITKKTESQFVKSYISWAKKRGYHQSESKALKIYALAKNGVPTLRSTSPSTKMLVVEAARVLKEIENTLRTILTQMQELARDLPEYPVVRAMNGVGDVIAPRLIAEIGDVRRFYSRKALIAYAGIDAPPYQSGQFTGSNRHITKRGSATLRKIGYEIMQCLKSFKPPEDAVYLFMMKKESEGKAPKVAKMAALNKFLRIYYARVTEVYT</sequence>
<dbReference type="Pfam" id="PF02371">
    <property type="entry name" value="Transposase_20"/>
    <property type="match status" value="1"/>
</dbReference>
<feature type="domain" description="Transposase IS116/IS110/IS902 C-terminal" evidence="2">
    <location>
        <begin position="278"/>
        <end position="359"/>
    </location>
</feature>
<evidence type="ECO:0000313" key="4">
    <source>
        <dbReference type="Proteomes" id="UP001457898"/>
    </source>
</evidence>